<accession>A0A9P8ATQ4</accession>
<evidence type="ECO:0000256" key="1">
    <source>
        <dbReference type="ARBA" id="ARBA00007992"/>
    </source>
</evidence>
<evidence type="ECO:0000256" key="2">
    <source>
        <dbReference type="ARBA" id="ARBA00022630"/>
    </source>
</evidence>
<dbReference type="AlphaFoldDB" id="A0A9P8ATQ4"/>
<dbReference type="RefSeq" id="XP_043039607.1">
    <property type="nucleotide sequence ID" value="XM_043186357.1"/>
</dbReference>
<dbReference type="GeneID" id="66108654"/>
<keyword evidence="8" id="KW-1185">Reference proteome</keyword>
<organism evidence="7 8">
    <name type="scientific">Guyanagaster necrorhizus</name>
    <dbReference type="NCBI Taxonomy" id="856835"/>
    <lineage>
        <taxon>Eukaryota</taxon>
        <taxon>Fungi</taxon>
        <taxon>Dikarya</taxon>
        <taxon>Basidiomycota</taxon>
        <taxon>Agaricomycotina</taxon>
        <taxon>Agaricomycetes</taxon>
        <taxon>Agaricomycetidae</taxon>
        <taxon>Agaricales</taxon>
        <taxon>Marasmiineae</taxon>
        <taxon>Physalacriaceae</taxon>
        <taxon>Guyanagaster</taxon>
    </lineage>
</organism>
<dbReference type="Pfam" id="PF01494">
    <property type="entry name" value="FAD_binding_3"/>
    <property type="match status" value="1"/>
</dbReference>
<evidence type="ECO:0000256" key="5">
    <source>
        <dbReference type="ARBA" id="ARBA00023033"/>
    </source>
</evidence>
<keyword evidence="4" id="KW-0560">Oxidoreductase</keyword>
<proteinExistence type="inferred from homology"/>
<gene>
    <name evidence="7" type="ORF">BT62DRAFT_932464</name>
</gene>
<name>A0A9P8ATQ4_9AGAR</name>
<evidence type="ECO:0000313" key="7">
    <source>
        <dbReference type="EMBL" id="KAG7446107.1"/>
    </source>
</evidence>
<dbReference type="GO" id="GO:0071949">
    <property type="term" value="F:FAD binding"/>
    <property type="evidence" value="ECO:0007669"/>
    <property type="project" value="InterPro"/>
</dbReference>
<dbReference type="SUPFAM" id="SSF54373">
    <property type="entry name" value="FAD-linked reductases, C-terminal domain"/>
    <property type="match status" value="1"/>
</dbReference>
<dbReference type="GO" id="GO:0004497">
    <property type="term" value="F:monooxygenase activity"/>
    <property type="evidence" value="ECO:0007669"/>
    <property type="project" value="UniProtKB-KW"/>
</dbReference>
<dbReference type="PANTHER" id="PTHR13789">
    <property type="entry name" value="MONOOXYGENASE"/>
    <property type="match status" value="1"/>
</dbReference>
<dbReference type="Proteomes" id="UP000812287">
    <property type="component" value="Unassembled WGS sequence"/>
</dbReference>
<feature type="domain" description="FAD-binding" evidence="6">
    <location>
        <begin position="14"/>
        <end position="339"/>
    </location>
</feature>
<dbReference type="EMBL" id="MU250535">
    <property type="protein sequence ID" value="KAG7446107.1"/>
    <property type="molecule type" value="Genomic_DNA"/>
</dbReference>
<keyword evidence="3" id="KW-0274">FAD</keyword>
<dbReference type="PANTHER" id="PTHR13789:SF236">
    <property type="entry name" value="MONOOXYGENASE, PUTATIVE (AFU_ORTHOLOGUE AFUA_6G12060)-RELATED"/>
    <property type="match status" value="1"/>
</dbReference>
<dbReference type="InterPro" id="IPR050493">
    <property type="entry name" value="FAD-dep_Monooxygenase_BioMet"/>
</dbReference>
<evidence type="ECO:0000259" key="6">
    <source>
        <dbReference type="Pfam" id="PF01494"/>
    </source>
</evidence>
<evidence type="ECO:0000256" key="4">
    <source>
        <dbReference type="ARBA" id="ARBA00023002"/>
    </source>
</evidence>
<comment type="similarity">
    <text evidence="1">Belongs to the paxM FAD-dependent monooxygenase family.</text>
</comment>
<dbReference type="PRINTS" id="PR00420">
    <property type="entry name" value="RNGMNOXGNASE"/>
</dbReference>
<dbReference type="InterPro" id="IPR036188">
    <property type="entry name" value="FAD/NAD-bd_sf"/>
</dbReference>
<evidence type="ECO:0000256" key="3">
    <source>
        <dbReference type="ARBA" id="ARBA00022827"/>
    </source>
</evidence>
<keyword evidence="5 7" id="KW-0503">Monooxygenase</keyword>
<comment type="caution">
    <text evidence="7">The sequence shown here is derived from an EMBL/GenBank/DDBJ whole genome shotgun (WGS) entry which is preliminary data.</text>
</comment>
<dbReference type="SUPFAM" id="SSF51905">
    <property type="entry name" value="FAD/NAD(P)-binding domain"/>
    <property type="match status" value="1"/>
</dbReference>
<reference evidence="7" key="1">
    <citation type="submission" date="2020-11" db="EMBL/GenBank/DDBJ databases">
        <title>Adaptations for nitrogen fixation in a non-lichenized fungal sporocarp promotes dispersal by wood-feeding termites.</title>
        <authorList>
            <consortium name="DOE Joint Genome Institute"/>
            <person name="Koch R.A."/>
            <person name="Yoon G."/>
            <person name="Arayal U."/>
            <person name="Lail K."/>
            <person name="Amirebrahimi M."/>
            <person name="Labutti K."/>
            <person name="Lipzen A."/>
            <person name="Riley R."/>
            <person name="Barry K."/>
            <person name="Henrissat B."/>
            <person name="Grigoriev I.V."/>
            <person name="Herr J.R."/>
            <person name="Aime M.C."/>
        </authorList>
    </citation>
    <scope>NUCLEOTIDE SEQUENCE</scope>
    <source>
        <strain evidence="7">MCA 3950</strain>
    </source>
</reference>
<dbReference type="InterPro" id="IPR002938">
    <property type="entry name" value="FAD-bd"/>
</dbReference>
<sequence length="461" mass="50642">MAENMLREPLSGIDILIVGGGLAGLTAAIECHRKGHNVRVVERRPGLDPFGDIIAIQPSALCTMRKWPGFLDQLFENEFGADLHLYKFDGTLIGVFPSLSDYTPTTGERATAFSRLEVHRALHKYATSLGISVEHEISVVDYSETADKGFAILADGTKLEADLVIAADGVGGKGWGIVSGKKEQPISSGYAVYRTTFSLEHALKDPVLAKVCEGDGSYTAAYIGFNTHIVVGKNKNVVCWMMTYLDDGNATEDWSKIQSSDSALKHVKDWSPFVPALVNAVPNKEVVDWKLMWRNPQPKWVSPMGRVAQIGDAAHSLLPTSASGATMAMEDGFTLAACLHLSGKDNIPMAVQVYNKLRFERASCAQRMGFKTRENWHHADWDAVSKNPKIIGKIIGKWLAMHDSEKYAYDNYAACAKHITDGTPFTNTNTPPGYTYEPWTVEDLLKAARQKTDVQDAGDWS</sequence>
<dbReference type="OrthoDB" id="9993796at2759"/>
<evidence type="ECO:0000313" key="8">
    <source>
        <dbReference type="Proteomes" id="UP000812287"/>
    </source>
</evidence>
<dbReference type="Gene3D" id="3.50.50.60">
    <property type="entry name" value="FAD/NAD(P)-binding domain"/>
    <property type="match status" value="1"/>
</dbReference>
<protein>
    <submittedName>
        <fullName evidence="7">Monooxygenase</fullName>
    </submittedName>
</protein>
<keyword evidence="2" id="KW-0285">Flavoprotein</keyword>